<evidence type="ECO:0000313" key="1">
    <source>
        <dbReference type="EMBL" id="MBB5051970.1"/>
    </source>
</evidence>
<dbReference type="InterPro" id="IPR056955">
    <property type="entry name" value="ORC-CDC6-like"/>
</dbReference>
<proteinExistence type="predicted"/>
<reference evidence="1 2" key="1">
    <citation type="submission" date="2020-08" db="EMBL/GenBank/DDBJ databases">
        <title>Genomic Encyclopedia of Type Strains, Phase IV (KMG-IV): sequencing the most valuable type-strain genomes for metagenomic binning, comparative biology and taxonomic classification.</title>
        <authorList>
            <person name="Goeker M."/>
        </authorList>
    </citation>
    <scope>NUCLEOTIDE SEQUENCE [LARGE SCALE GENOMIC DNA]</scope>
    <source>
        <strain evidence="1 2">DSM 17498</strain>
    </source>
</reference>
<accession>A0A840MYZ3</accession>
<dbReference type="Proteomes" id="UP000521227">
    <property type="component" value="Unassembled WGS sequence"/>
</dbReference>
<dbReference type="RefSeq" id="WP_184084168.1">
    <property type="nucleotide sequence ID" value="NZ_JACHIJ010000003.1"/>
</dbReference>
<comment type="caution">
    <text evidence="1">The sequence shown here is derived from an EMBL/GenBank/DDBJ whole genome shotgun (WGS) entry which is preliminary data.</text>
</comment>
<dbReference type="EMBL" id="JACHIJ010000003">
    <property type="protein sequence ID" value="MBB5051970.1"/>
    <property type="molecule type" value="Genomic_DNA"/>
</dbReference>
<evidence type="ECO:0000313" key="2">
    <source>
        <dbReference type="Proteomes" id="UP000521227"/>
    </source>
</evidence>
<organism evidence="1 2">
    <name type="scientific">Afipia massiliensis</name>
    <dbReference type="NCBI Taxonomy" id="211460"/>
    <lineage>
        <taxon>Bacteria</taxon>
        <taxon>Pseudomonadati</taxon>
        <taxon>Pseudomonadota</taxon>
        <taxon>Alphaproteobacteria</taxon>
        <taxon>Hyphomicrobiales</taxon>
        <taxon>Nitrobacteraceae</taxon>
        <taxon>Afipia</taxon>
    </lineage>
</organism>
<name>A0A840MYZ3_9BRAD</name>
<dbReference type="Pfam" id="PF24389">
    <property type="entry name" value="ORC-CDC6-like"/>
    <property type="match status" value="1"/>
</dbReference>
<sequence>MLLTLLRTETRLKYEQTQTEFPVPKDRRRFISCAVNLAHSNSTDFGYRDWHDDDPMEVEMLFGDFVNALLASDLLRSIQLYVEQGSKQLLEEVGVLQPTSHALDEFAQVVANRGIWNGGLSGARTWNELQQRLQARVREYRSFLHRRTRAIPTNILETKTSIGEPVGELADLLREQHVLAPETNVFVDIDQYEELGNIRTGPRVSRPVDYRSVINRAIARRDPRVSYRIGSRRHSWRSHNRIFGSEGRLEEERDYKFVDLDILLKRGENRKTYIFPAFADDVFQRRMKVSGIASDGETIEVERIYGKSETPDQKGKLYNKSVERSYPSDWRESTKKRLATLAANHPLSARLGEAWIRQKGDRDDLEVRDSNLPWEKQFYWRKERIDLALLQLASANQQRPIYSGAEEIFDLSNGNILVFISINQHIWDQYLRFAANRSDVDHGIPKIGRDLQSVGIFKASEHWYMKIAEETGKSAERLRFISEVARVLRERVMSDRKMTYPGASGFSLKESELDAFPKVRAFLEELSDYSNLIMLPHTTKDKDRAFRFKWYFSPILCPYLRLPYKRIKEPYYATIKELAFWLESAGVSSVFSQPNKPTQQSLL</sequence>
<gene>
    <name evidence="1" type="ORF">HNQ36_001944</name>
</gene>
<protein>
    <submittedName>
        <fullName evidence="1">Uncharacterized protein</fullName>
    </submittedName>
</protein>
<dbReference type="AlphaFoldDB" id="A0A840MYZ3"/>